<evidence type="ECO:0000256" key="13">
    <source>
        <dbReference type="RuleBase" id="RU000578"/>
    </source>
</evidence>
<evidence type="ECO:0000256" key="12">
    <source>
        <dbReference type="HAMAP-Rule" id="MF_00365"/>
    </source>
</evidence>
<comment type="function">
    <text evidence="12 13">The RecF protein is involved in DNA metabolism; it is required for DNA replication and normal SOS inducibility. RecF binds preferentially to single-stranded, linear DNA. It also seems to bind ATP.</text>
</comment>
<accession>A0A6N7XLL0</accession>
<gene>
    <name evidence="12 15" type="primary">recF</name>
    <name evidence="15" type="ORF">FYJ65_05715</name>
</gene>
<dbReference type="GO" id="GO:0009432">
    <property type="term" value="P:SOS response"/>
    <property type="evidence" value="ECO:0007669"/>
    <property type="project" value="UniProtKB-UniRule"/>
</dbReference>
<dbReference type="Pfam" id="PF02463">
    <property type="entry name" value="SMC_N"/>
    <property type="match status" value="1"/>
</dbReference>
<keyword evidence="9 12" id="KW-0238">DNA-binding</keyword>
<comment type="similarity">
    <text evidence="2 12 13">Belongs to the RecF family.</text>
</comment>
<evidence type="ECO:0000256" key="11">
    <source>
        <dbReference type="ARBA" id="ARBA00023236"/>
    </source>
</evidence>
<dbReference type="InterPro" id="IPR001238">
    <property type="entry name" value="DNA-binding_RecF"/>
</dbReference>
<evidence type="ECO:0000256" key="2">
    <source>
        <dbReference type="ARBA" id="ARBA00008016"/>
    </source>
</evidence>
<dbReference type="InterPro" id="IPR003395">
    <property type="entry name" value="RecF/RecN/SMC_N"/>
</dbReference>
<evidence type="ECO:0000256" key="1">
    <source>
        <dbReference type="ARBA" id="ARBA00004496"/>
    </source>
</evidence>
<evidence type="ECO:0000256" key="10">
    <source>
        <dbReference type="ARBA" id="ARBA00023204"/>
    </source>
</evidence>
<proteinExistence type="inferred from homology"/>
<comment type="subcellular location">
    <subcellularLocation>
        <location evidence="1 12 13">Cytoplasm</location>
    </subcellularLocation>
</comment>
<dbReference type="InterPro" id="IPR018078">
    <property type="entry name" value="DNA-binding_RecF_CS"/>
</dbReference>
<dbReference type="Gene3D" id="1.20.1050.90">
    <property type="entry name" value="RecF/RecN/SMC, N-terminal domain"/>
    <property type="match status" value="1"/>
</dbReference>
<keyword evidence="4 12" id="KW-0963">Cytoplasm</keyword>
<dbReference type="PROSITE" id="PS00617">
    <property type="entry name" value="RECF_1"/>
    <property type="match status" value="1"/>
</dbReference>
<comment type="caution">
    <text evidence="15">The sequence shown here is derived from an EMBL/GenBank/DDBJ whole genome shotgun (WGS) entry which is preliminary data.</text>
</comment>
<evidence type="ECO:0000313" key="15">
    <source>
        <dbReference type="EMBL" id="MST70836.1"/>
    </source>
</evidence>
<dbReference type="EMBL" id="VUNA01000009">
    <property type="protein sequence ID" value="MST70836.1"/>
    <property type="molecule type" value="Genomic_DNA"/>
</dbReference>
<keyword evidence="7 12" id="KW-0227">DNA damage</keyword>
<sequence>MIVKKVELHNFRNYENLELSFDSSRNVFIGENAQGKTNLIEGIYLCAFARSFRTQNSANMVMLDRPRASVTVDLVSEDMDKSISVILDRTGKKMIKKDGKVIRKTAELLNNLVVMVFSPEDLRIIKDSPEKRRNFINKELSQIRPRYYECLRLYNEALRQKNSMLKDNLKNSKIDENMLDIYDLQLAKYGTEIVKYRRNFIRILSERAAEIQKSISGGREDLEIRYLCSLSEENQYDALVAARDRDLYSGHSSLGPQRDDMEFLINGKDAKKYGSQGQHRTIALALKLSEIGIARDVIGENPVLLLDDVLSELDEERQTFLFQEIEDVQLFITTTDVNNRILKKMPKGNVYSVKSGTVFKNTLK</sequence>
<feature type="domain" description="RecF/RecN/SMC N-terminal" evidence="14">
    <location>
        <begin position="3"/>
        <end position="345"/>
    </location>
</feature>
<dbReference type="Proteomes" id="UP000469424">
    <property type="component" value="Unassembled WGS sequence"/>
</dbReference>
<dbReference type="RefSeq" id="WP_154554398.1">
    <property type="nucleotide sequence ID" value="NZ_JAQXUZ010000020.1"/>
</dbReference>
<dbReference type="AlphaFoldDB" id="A0A6N7XLL0"/>
<dbReference type="GO" id="GO:0005524">
    <property type="term" value="F:ATP binding"/>
    <property type="evidence" value="ECO:0007669"/>
    <property type="project" value="UniProtKB-UniRule"/>
</dbReference>
<dbReference type="PROSITE" id="PS00618">
    <property type="entry name" value="RECF_2"/>
    <property type="match status" value="1"/>
</dbReference>
<evidence type="ECO:0000259" key="14">
    <source>
        <dbReference type="Pfam" id="PF02463"/>
    </source>
</evidence>
<keyword evidence="8 12" id="KW-0067">ATP-binding</keyword>
<feature type="binding site" evidence="12">
    <location>
        <begin position="30"/>
        <end position="37"/>
    </location>
    <ligand>
        <name>ATP</name>
        <dbReference type="ChEBI" id="CHEBI:30616"/>
    </ligand>
</feature>
<evidence type="ECO:0000256" key="7">
    <source>
        <dbReference type="ARBA" id="ARBA00022763"/>
    </source>
</evidence>
<evidence type="ECO:0000256" key="5">
    <source>
        <dbReference type="ARBA" id="ARBA00022705"/>
    </source>
</evidence>
<evidence type="ECO:0000256" key="9">
    <source>
        <dbReference type="ARBA" id="ARBA00023125"/>
    </source>
</evidence>
<keyword evidence="5 12" id="KW-0235">DNA replication</keyword>
<dbReference type="Gene3D" id="3.40.50.300">
    <property type="entry name" value="P-loop containing nucleotide triphosphate hydrolases"/>
    <property type="match status" value="1"/>
</dbReference>
<dbReference type="HAMAP" id="MF_00365">
    <property type="entry name" value="RecF"/>
    <property type="match status" value="1"/>
</dbReference>
<organism evidence="15 16">
    <name type="scientific">Mogibacterium kristiansenii</name>
    <dbReference type="NCBI Taxonomy" id="2606708"/>
    <lineage>
        <taxon>Bacteria</taxon>
        <taxon>Bacillati</taxon>
        <taxon>Bacillota</taxon>
        <taxon>Clostridia</taxon>
        <taxon>Peptostreptococcales</taxon>
        <taxon>Anaerovoracaceae</taxon>
        <taxon>Mogibacterium</taxon>
    </lineage>
</organism>
<evidence type="ECO:0000256" key="3">
    <source>
        <dbReference type="ARBA" id="ARBA00020170"/>
    </source>
</evidence>
<dbReference type="GO" id="GO:0006302">
    <property type="term" value="P:double-strand break repair"/>
    <property type="evidence" value="ECO:0007669"/>
    <property type="project" value="TreeGrafter"/>
</dbReference>
<dbReference type="PANTHER" id="PTHR32182:SF0">
    <property type="entry name" value="DNA REPLICATION AND REPAIR PROTEIN RECF"/>
    <property type="match status" value="1"/>
</dbReference>
<evidence type="ECO:0000313" key="16">
    <source>
        <dbReference type="Proteomes" id="UP000469424"/>
    </source>
</evidence>
<evidence type="ECO:0000256" key="4">
    <source>
        <dbReference type="ARBA" id="ARBA00022490"/>
    </source>
</evidence>
<dbReference type="InterPro" id="IPR042174">
    <property type="entry name" value="RecF_2"/>
</dbReference>
<dbReference type="GO" id="GO:0003697">
    <property type="term" value="F:single-stranded DNA binding"/>
    <property type="evidence" value="ECO:0007669"/>
    <property type="project" value="UniProtKB-UniRule"/>
</dbReference>
<evidence type="ECO:0000256" key="8">
    <source>
        <dbReference type="ARBA" id="ARBA00022840"/>
    </source>
</evidence>
<dbReference type="GO" id="GO:0006260">
    <property type="term" value="P:DNA replication"/>
    <property type="evidence" value="ECO:0007669"/>
    <property type="project" value="UniProtKB-UniRule"/>
</dbReference>
<dbReference type="GO" id="GO:0000731">
    <property type="term" value="P:DNA synthesis involved in DNA repair"/>
    <property type="evidence" value="ECO:0007669"/>
    <property type="project" value="TreeGrafter"/>
</dbReference>
<reference evidence="15 16" key="1">
    <citation type="submission" date="2019-08" db="EMBL/GenBank/DDBJ databases">
        <title>In-depth cultivation of the pig gut microbiome towards novel bacterial diversity and tailored functional studies.</title>
        <authorList>
            <person name="Wylensek D."/>
            <person name="Hitch T.C.A."/>
            <person name="Clavel T."/>
        </authorList>
    </citation>
    <scope>NUCLEOTIDE SEQUENCE [LARGE SCALE GENOMIC DNA]</scope>
    <source>
        <strain evidence="15 16">WCA-MUC-591-APC-4B</strain>
    </source>
</reference>
<keyword evidence="11 12" id="KW-0742">SOS response</keyword>
<dbReference type="GO" id="GO:0005737">
    <property type="term" value="C:cytoplasm"/>
    <property type="evidence" value="ECO:0007669"/>
    <property type="project" value="UniProtKB-SubCell"/>
</dbReference>
<name>A0A6N7XLL0_9FIRM</name>
<dbReference type="NCBIfam" id="TIGR00611">
    <property type="entry name" value="recf"/>
    <property type="match status" value="1"/>
</dbReference>
<keyword evidence="6 12" id="KW-0547">Nucleotide-binding</keyword>
<evidence type="ECO:0000256" key="6">
    <source>
        <dbReference type="ARBA" id="ARBA00022741"/>
    </source>
</evidence>
<dbReference type="PANTHER" id="PTHR32182">
    <property type="entry name" value="DNA REPLICATION AND REPAIR PROTEIN RECF"/>
    <property type="match status" value="1"/>
</dbReference>
<keyword evidence="16" id="KW-1185">Reference proteome</keyword>
<keyword evidence="10 12" id="KW-0234">DNA repair</keyword>
<dbReference type="SUPFAM" id="SSF52540">
    <property type="entry name" value="P-loop containing nucleoside triphosphate hydrolases"/>
    <property type="match status" value="1"/>
</dbReference>
<protein>
    <recommendedName>
        <fullName evidence="3 12">DNA replication and repair protein RecF</fullName>
    </recommendedName>
</protein>
<dbReference type="InterPro" id="IPR027417">
    <property type="entry name" value="P-loop_NTPase"/>
</dbReference>